<dbReference type="PANTHER" id="PTHR23326">
    <property type="entry name" value="CCR4 NOT-RELATED"/>
    <property type="match status" value="1"/>
</dbReference>
<accession>A0A3R7NKE7</accession>
<evidence type="ECO:0000256" key="1">
    <source>
        <dbReference type="ARBA" id="ARBA00004123"/>
    </source>
</evidence>
<feature type="compositionally biased region" description="Low complexity" evidence="12">
    <location>
        <begin position="433"/>
        <end position="465"/>
    </location>
</feature>
<keyword evidence="11" id="KW-0175">Coiled coil</keyword>
<comment type="caution">
    <text evidence="15">The sequence shown here is derived from an EMBL/GenBank/DDBJ whole genome shotgun (WGS) entry which is preliminary data.</text>
</comment>
<evidence type="ECO:0000256" key="2">
    <source>
        <dbReference type="ARBA" id="ARBA00004496"/>
    </source>
</evidence>
<evidence type="ECO:0000313" key="15">
    <source>
        <dbReference type="EMBL" id="RNF23305.1"/>
    </source>
</evidence>
<evidence type="ECO:0000256" key="11">
    <source>
        <dbReference type="SAM" id="Coils"/>
    </source>
</evidence>
<dbReference type="Gene3D" id="2.30.30.1020">
    <property type="entry name" value="CCR4-NOT complex subunit 2/3/5, C-terminal domain"/>
    <property type="match status" value="1"/>
</dbReference>
<keyword evidence="16" id="KW-1185">Reference proteome</keyword>
<feature type="compositionally biased region" description="Polar residues" evidence="12">
    <location>
        <begin position="314"/>
        <end position="326"/>
    </location>
</feature>
<keyword evidence="5 10" id="KW-0678">Repressor</keyword>
<feature type="region of interest" description="Disordered" evidence="12">
    <location>
        <begin position="203"/>
        <end position="359"/>
    </location>
</feature>
<dbReference type="InterPro" id="IPR007282">
    <property type="entry name" value="NOT2/3/5_C"/>
</dbReference>
<protein>
    <submittedName>
        <fullName evidence="15">CCR4-NOT transcription complex subunit 3</fullName>
    </submittedName>
</protein>
<keyword evidence="9 10" id="KW-0539">Nucleus</keyword>
<keyword evidence="6" id="KW-0597">Phosphoprotein</keyword>
<comment type="similarity">
    <text evidence="3 10">Belongs to the CNOT2/3/5 family.</text>
</comment>
<evidence type="ECO:0000256" key="10">
    <source>
        <dbReference type="PIRNR" id="PIRNR005290"/>
    </source>
</evidence>
<gene>
    <name evidence="15" type="ORF">Tco025E_02832</name>
</gene>
<dbReference type="InterPro" id="IPR007207">
    <property type="entry name" value="Not_N"/>
</dbReference>
<feature type="compositionally biased region" description="Acidic residues" evidence="12">
    <location>
        <begin position="208"/>
        <end position="222"/>
    </location>
</feature>
<dbReference type="GO" id="GO:0006355">
    <property type="term" value="P:regulation of DNA-templated transcription"/>
    <property type="evidence" value="ECO:0007669"/>
    <property type="project" value="InterPro"/>
</dbReference>
<dbReference type="InterPro" id="IPR040168">
    <property type="entry name" value="Not2/3/5"/>
</dbReference>
<feature type="coiled-coil region" evidence="11">
    <location>
        <begin position="41"/>
        <end position="97"/>
    </location>
</feature>
<dbReference type="GO" id="GO:0000932">
    <property type="term" value="C:P-body"/>
    <property type="evidence" value="ECO:0007669"/>
    <property type="project" value="UniProtKB-UniRule"/>
</dbReference>
<evidence type="ECO:0000313" key="16">
    <source>
        <dbReference type="Proteomes" id="UP000284403"/>
    </source>
</evidence>
<feature type="region of interest" description="Disordered" evidence="12">
    <location>
        <begin position="427"/>
        <end position="479"/>
    </location>
</feature>
<keyword evidence="4 10" id="KW-0963">Cytoplasm</keyword>
<evidence type="ECO:0000256" key="3">
    <source>
        <dbReference type="ARBA" id="ARBA00007682"/>
    </source>
</evidence>
<dbReference type="OrthoDB" id="249757at2759"/>
<feature type="domain" description="CCR4-Not complex component Not N-terminal" evidence="13">
    <location>
        <begin position="4"/>
        <end position="229"/>
    </location>
</feature>
<evidence type="ECO:0000259" key="13">
    <source>
        <dbReference type="Pfam" id="PF04065"/>
    </source>
</evidence>
<organism evidence="15 16">
    <name type="scientific">Trypanosoma conorhini</name>
    <dbReference type="NCBI Taxonomy" id="83891"/>
    <lineage>
        <taxon>Eukaryota</taxon>
        <taxon>Discoba</taxon>
        <taxon>Euglenozoa</taxon>
        <taxon>Kinetoplastea</taxon>
        <taxon>Metakinetoplastina</taxon>
        <taxon>Trypanosomatida</taxon>
        <taxon>Trypanosomatidae</taxon>
        <taxon>Trypanosoma</taxon>
    </lineage>
</organism>
<dbReference type="RefSeq" id="XP_029230119.1">
    <property type="nucleotide sequence ID" value="XM_029369755.1"/>
</dbReference>
<evidence type="ECO:0000256" key="9">
    <source>
        <dbReference type="ARBA" id="ARBA00023242"/>
    </source>
</evidence>
<proteinExistence type="inferred from homology"/>
<dbReference type="PIRSF" id="PIRSF005290">
    <property type="entry name" value="NOT_su_3_5"/>
    <property type="match status" value="1"/>
</dbReference>
<reference evidence="15 16" key="1">
    <citation type="journal article" date="2018" name="BMC Genomics">
        <title>Genomic comparison of Trypanosoma conorhini and Trypanosoma rangeli to Trypanosoma cruzi strains of high and low virulence.</title>
        <authorList>
            <person name="Bradwell K.R."/>
            <person name="Koparde V.N."/>
            <person name="Matveyev A.V."/>
            <person name="Serrano M.G."/>
            <person name="Alves J.M."/>
            <person name="Parikh H."/>
            <person name="Huang B."/>
            <person name="Lee V."/>
            <person name="Espinosa-Alvarez O."/>
            <person name="Ortiz P.A."/>
            <person name="Costa-Martins A.G."/>
            <person name="Teixeira M.M."/>
            <person name="Buck G.A."/>
        </authorList>
    </citation>
    <scope>NUCLEOTIDE SEQUENCE [LARGE SCALE GENOMIC DNA]</scope>
    <source>
        <strain evidence="15 16">025E</strain>
    </source>
</reference>
<dbReference type="Pfam" id="PF04153">
    <property type="entry name" value="NOT2_3_5_C"/>
    <property type="match status" value="1"/>
</dbReference>
<keyword evidence="7 10" id="KW-0805">Transcription regulation</keyword>
<evidence type="ECO:0000256" key="8">
    <source>
        <dbReference type="ARBA" id="ARBA00023163"/>
    </source>
</evidence>
<evidence type="ECO:0000256" key="5">
    <source>
        <dbReference type="ARBA" id="ARBA00022491"/>
    </source>
</evidence>
<feature type="compositionally biased region" description="Low complexity" evidence="12">
    <location>
        <begin position="241"/>
        <end position="254"/>
    </location>
</feature>
<evidence type="ECO:0000256" key="12">
    <source>
        <dbReference type="SAM" id="MobiDB-lite"/>
    </source>
</evidence>
<comment type="subcellular location">
    <subcellularLocation>
        <location evidence="2 10">Cytoplasm</location>
    </subcellularLocation>
    <subcellularLocation>
        <location evidence="1 10">Nucleus</location>
    </subcellularLocation>
</comment>
<evidence type="ECO:0000256" key="6">
    <source>
        <dbReference type="ARBA" id="ARBA00022553"/>
    </source>
</evidence>
<feature type="domain" description="NOT2/NOT3/NOT5 C-terminal" evidence="14">
    <location>
        <begin position="501"/>
        <end position="627"/>
    </location>
</feature>
<dbReference type="EMBL" id="MKKU01000120">
    <property type="protein sequence ID" value="RNF23305.1"/>
    <property type="molecule type" value="Genomic_DNA"/>
</dbReference>
<evidence type="ECO:0000259" key="14">
    <source>
        <dbReference type="Pfam" id="PF04153"/>
    </source>
</evidence>
<dbReference type="GO" id="GO:0030015">
    <property type="term" value="C:CCR4-NOT core complex"/>
    <property type="evidence" value="ECO:0007669"/>
    <property type="project" value="UniProtKB-UniRule"/>
</dbReference>
<dbReference type="InterPro" id="IPR038635">
    <property type="entry name" value="CCR4-NOT_su2/3/5_C_sf"/>
</dbReference>
<dbReference type="GO" id="GO:0005634">
    <property type="term" value="C:nucleus"/>
    <property type="evidence" value="ECO:0007669"/>
    <property type="project" value="UniProtKB-SubCell"/>
</dbReference>
<sequence>MANSKKVQQEVDRLLRRTQDGIDSYEVHYTKFLKADTPQSKARLEGELKKEIKKLQRFRDSIKAMIATPEVKDTKALESYQRNIEEKMEVFKSCERETKTKAYSKEALLSASPHKTPQAHTEAWLKACMDDARKQIEIIEYDVERNTRGHHGRGKNAVSAEAVRLQKLQFHLGKLEQLLKAVTNGDADLEEVAEIEERVQRFLKNEANSDDDDDDDDDDDEALYSGFDLEENRYEKPRGSGAEAGDDAAAAAAGHEARKKSVTSSPTNTRASSQSAVKKAAAAAAAAAAPAVKAEAAKRPPRASQTAPRAGGTSPLQATKPATSRDSPPEAWEDNAGLLDDEMDKANTDTFGDDAMDIKAPGSLADMAKATSTFSRMGDWEKGRPASLTVPQAAPNTSLAPATAAATASEAIKTANAAAAAAPAAVPPPTIKSQAGEQQAAAAPAASSATPAVAAQQLPASSQPQRTAEHKQQGSAASYPSSYATVSYDKAMMHQLIDMSLGNLPHTQDIDRQRPFEPSNPTDCPLYYPQQVLPALASPDIYREFELETLFFIFYYHQNTYQQYYAAKQIKAQSFRYHTQLNTWFKRNGHMKESQEGSERGSFIFFNYEDTWRIEEKEDFTFEYQYLEDQLR</sequence>
<dbReference type="Pfam" id="PF04065">
    <property type="entry name" value="Not3"/>
    <property type="match status" value="1"/>
</dbReference>
<evidence type="ECO:0000256" key="7">
    <source>
        <dbReference type="ARBA" id="ARBA00023015"/>
    </source>
</evidence>
<name>A0A3R7NKE7_9TRYP</name>
<dbReference type="AlphaFoldDB" id="A0A3R7NKE7"/>
<dbReference type="Proteomes" id="UP000284403">
    <property type="component" value="Unassembled WGS sequence"/>
</dbReference>
<dbReference type="InterPro" id="IPR012270">
    <property type="entry name" value="CCR4-NOT_su3/5"/>
</dbReference>
<feature type="compositionally biased region" description="Low complexity" evidence="12">
    <location>
        <begin position="270"/>
        <end position="294"/>
    </location>
</feature>
<keyword evidence="8 10" id="KW-0804">Transcription</keyword>
<evidence type="ECO:0000256" key="4">
    <source>
        <dbReference type="ARBA" id="ARBA00022490"/>
    </source>
</evidence>
<dbReference type="GeneID" id="40316443"/>